<evidence type="ECO:0000313" key="3">
    <source>
        <dbReference type="Proteomes" id="UP000621455"/>
    </source>
</evidence>
<evidence type="ECO:0000313" key="2">
    <source>
        <dbReference type="EMBL" id="NHZ84155.1"/>
    </source>
</evidence>
<feature type="region of interest" description="Disordered" evidence="1">
    <location>
        <begin position="127"/>
        <end position="151"/>
    </location>
</feature>
<name>A0ABX0NKJ9_9BURK</name>
<dbReference type="EMBL" id="WHJG01000108">
    <property type="protein sequence ID" value="NHZ84155.1"/>
    <property type="molecule type" value="Genomic_DNA"/>
</dbReference>
<evidence type="ECO:0000256" key="1">
    <source>
        <dbReference type="SAM" id="MobiDB-lite"/>
    </source>
</evidence>
<reference evidence="2 3" key="1">
    <citation type="submission" date="2019-10" db="EMBL/GenBank/DDBJ databases">
        <title>Taxonomy of Antarctic Massilia spp.: description of Massilia rubra sp. nov., Massilia aquatica sp. nov., Massilia mucilaginosa sp. nov., Massilia frigida sp. nov. isolated from streams, lakes and regoliths.</title>
        <authorList>
            <person name="Holochova P."/>
            <person name="Sedlacek I."/>
            <person name="Kralova S."/>
            <person name="Maslanova I."/>
            <person name="Busse H.-J."/>
            <person name="Stankova E."/>
            <person name="Vrbovska V."/>
            <person name="Kovarovic V."/>
            <person name="Bartak M."/>
            <person name="Svec P."/>
            <person name="Pantucek R."/>
        </authorList>
    </citation>
    <scope>NUCLEOTIDE SEQUENCE [LARGE SCALE GENOMIC DNA]</scope>
    <source>
        <strain evidence="2 3">CCM 8695</strain>
    </source>
</reference>
<dbReference type="SMART" id="SM01234">
    <property type="entry name" value="Haemolytic"/>
    <property type="match status" value="1"/>
</dbReference>
<accession>A0ABX0NKJ9</accession>
<comment type="caution">
    <text evidence="2">The sequence shown here is derived from an EMBL/GenBank/DDBJ whole genome shotgun (WGS) entry which is preliminary data.</text>
</comment>
<organism evidence="2 3">
    <name type="scientific">Massilia frigida</name>
    <dbReference type="NCBI Taxonomy" id="2609281"/>
    <lineage>
        <taxon>Bacteria</taxon>
        <taxon>Pseudomonadati</taxon>
        <taxon>Pseudomonadota</taxon>
        <taxon>Betaproteobacteria</taxon>
        <taxon>Burkholderiales</taxon>
        <taxon>Oxalobacteraceae</taxon>
        <taxon>Telluria group</taxon>
        <taxon>Massilia</taxon>
    </lineage>
</organism>
<dbReference type="RefSeq" id="WP_167094510.1">
    <property type="nucleotide sequence ID" value="NZ_WHJG01000108.1"/>
</dbReference>
<gene>
    <name evidence="2" type="primary">yidD</name>
    <name evidence="2" type="ORF">F2P44_33610</name>
</gene>
<dbReference type="InterPro" id="IPR002696">
    <property type="entry name" value="Membr_insert_effic_factor_YidD"/>
</dbReference>
<sequence>MMKTLALSAIGFYQRHLSPYKGFCCAYCAYTGNASCSVLGARAIRRYGVWDGFGVLLRRLRKCGIAFRRYAPPVPPAPPRLLTRKNQGGFCDVPCDCSFDVPAPSSDTCESASDCLDAKDCWDSWKKSSQRQEEEERIHIPPPSERRNVGT</sequence>
<protein>
    <submittedName>
        <fullName evidence="2">Membrane protein insertion efficiency factor YidD</fullName>
    </submittedName>
</protein>
<proteinExistence type="predicted"/>
<dbReference type="NCBIfam" id="TIGR00278">
    <property type="entry name" value="membrane protein insertion efficiency factor YidD"/>
    <property type="match status" value="1"/>
</dbReference>
<dbReference type="Pfam" id="PF01809">
    <property type="entry name" value="YidD"/>
    <property type="match status" value="1"/>
</dbReference>
<dbReference type="Proteomes" id="UP000621455">
    <property type="component" value="Unassembled WGS sequence"/>
</dbReference>
<keyword evidence="3" id="KW-1185">Reference proteome</keyword>